<sequence>MASMLFKRLFEVRLLHEYYLMQADGTSLFDKKRTEWPNGLAEKVINRQYNVANDLLIEPTESCKKQLTDYHIRFAVKPTGFILGIEVNFDQVTPRIPLKEPVLFQFSIRTKNPQFRSFTSESASNTGYYFSNRPLQLKRMRTAPTLSNTIANFTKEKTYAMGELARTSDKLQIARKTTNSDTALDWMPLSDQGDQYMYVNDQDTCRFAQKTIPYQATEPIKKLVAKLVADGSTEPVKTISLSFDTPVQIVSLNFLEDDKGNKITDGLYLLTVSYNENPEESKMIYFSDTLATLRPYALIEITTAKGEDFSVLTADNSIRKSHRIFDILIKSRATYWRYRSNNGKKLTKPDSYDFLTEKGLDLITVDPRLLSAEASYFQKTINSPTVFLPGPDAAISQQGDDVFYSNVFVPKV</sequence>
<dbReference type="EMBL" id="JACXAA010000003">
    <property type="protein sequence ID" value="MBD2753205.1"/>
    <property type="molecule type" value="Genomic_DNA"/>
</dbReference>
<dbReference type="Proteomes" id="UP000653797">
    <property type="component" value="Unassembled WGS sequence"/>
</dbReference>
<proteinExistence type="predicted"/>
<comment type="caution">
    <text evidence="1">The sequence shown here is derived from an EMBL/GenBank/DDBJ whole genome shotgun (WGS) entry which is preliminary data.</text>
</comment>
<evidence type="ECO:0000313" key="1">
    <source>
        <dbReference type="EMBL" id="MBD2753205.1"/>
    </source>
</evidence>
<gene>
    <name evidence="1" type="ORF">IC230_09925</name>
</gene>
<name>A0A927GD53_9BACT</name>
<dbReference type="AlphaFoldDB" id="A0A927GD53"/>
<evidence type="ECO:0000313" key="2">
    <source>
        <dbReference type="Proteomes" id="UP000653797"/>
    </source>
</evidence>
<reference evidence="1" key="1">
    <citation type="submission" date="2020-09" db="EMBL/GenBank/DDBJ databases">
        <authorList>
            <person name="Kim M.K."/>
        </authorList>
    </citation>
    <scope>NUCLEOTIDE SEQUENCE</scope>
    <source>
        <strain evidence="1">BT704</strain>
    </source>
</reference>
<keyword evidence="2" id="KW-1185">Reference proteome</keyword>
<accession>A0A927GD53</accession>
<organism evidence="1 2">
    <name type="scientific">Spirosoma validum</name>
    <dbReference type="NCBI Taxonomy" id="2771355"/>
    <lineage>
        <taxon>Bacteria</taxon>
        <taxon>Pseudomonadati</taxon>
        <taxon>Bacteroidota</taxon>
        <taxon>Cytophagia</taxon>
        <taxon>Cytophagales</taxon>
        <taxon>Cytophagaceae</taxon>
        <taxon>Spirosoma</taxon>
    </lineage>
</organism>
<protein>
    <submittedName>
        <fullName evidence="1">Uncharacterized protein</fullName>
    </submittedName>
</protein>
<dbReference type="RefSeq" id="WP_191038835.1">
    <property type="nucleotide sequence ID" value="NZ_JACXAA010000003.1"/>
</dbReference>